<feature type="domain" description="NADH-Ubiquinone oxidoreductase (complex I) chain 5 N-terminal" evidence="8">
    <location>
        <begin position="112"/>
        <end position="149"/>
    </location>
</feature>
<evidence type="ECO:0000313" key="10">
    <source>
        <dbReference type="Proteomes" id="UP001320544"/>
    </source>
</evidence>
<reference evidence="9 10" key="1">
    <citation type="submission" date="2022-01" db="EMBL/GenBank/DDBJ databases">
        <title>Novel bile acid biosynthetic pathways are enriched in the microbiome of centenarians.</title>
        <authorList>
            <person name="Sato Y."/>
            <person name="Atarashi K."/>
            <person name="Plichta R.D."/>
            <person name="Arai Y."/>
            <person name="Sasajima S."/>
            <person name="Kearney M.S."/>
            <person name="Suda W."/>
            <person name="Takeshita K."/>
            <person name="Sasaki T."/>
            <person name="Okamoto S."/>
            <person name="Skelly N.A."/>
            <person name="Okamura Y."/>
            <person name="Vlamakis H."/>
            <person name="Li Y."/>
            <person name="Tanoue T."/>
            <person name="Takei H."/>
            <person name="Nittono H."/>
            <person name="Narushima S."/>
            <person name="Irie J."/>
            <person name="Itoh H."/>
            <person name="Moriya K."/>
            <person name="Sugiura Y."/>
            <person name="Suematsu M."/>
            <person name="Moritoki N."/>
            <person name="Shibata S."/>
            <person name="Littman R.D."/>
            <person name="Fischbach A.M."/>
            <person name="Uwamino Y."/>
            <person name="Inoue T."/>
            <person name="Honda A."/>
            <person name="Hattori M."/>
            <person name="Murai T."/>
            <person name="Xavier J.R."/>
            <person name="Hirose N."/>
            <person name="Honda K."/>
        </authorList>
    </citation>
    <scope>NUCLEOTIDE SEQUENCE [LARGE SCALE GENOMIC DNA]</scope>
    <source>
        <strain evidence="9 10">CE91-St30</strain>
    </source>
</reference>
<accession>A0ABN6MEC7</accession>
<feature type="transmembrane region" description="Helical" evidence="6">
    <location>
        <begin position="226"/>
        <end position="250"/>
    </location>
</feature>
<evidence type="ECO:0000256" key="6">
    <source>
        <dbReference type="SAM" id="Phobius"/>
    </source>
</evidence>
<evidence type="ECO:0000313" key="9">
    <source>
        <dbReference type="EMBL" id="BDE96337.1"/>
    </source>
</evidence>
<feature type="transmembrane region" description="Helical" evidence="6">
    <location>
        <begin position="430"/>
        <end position="453"/>
    </location>
</feature>
<keyword evidence="10" id="KW-1185">Reference proteome</keyword>
<proteinExistence type="predicted"/>
<dbReference type="PRINTS" id="PR01434">
    <property type="entry name" value="NADHDHGNASE5"/>
</dbReference>
<evidence type="ECO:0000259" key="7">
    <source>
        <dbReference type="Pfam" id="PF00361"/>
    </source>
</evidence>
<evidence type="ECO:0000256" key="2">
    <source>
        <dbReference type="ARBA" id="ARBA00022692"/>
    </source>
</evidence>
<feature type="transmembrane region" description="Helical" evidence="6">
    <location>
        <begin position="295"/>
        <end position="318"/>
    </location>
</feature>
<keyword evidence="4 6" id="KW-0472">Membrane</keyword>
<name>A0ABN6MEC7_9ACTN</name>
<feature type="transmembrane region" description="Helical" evidence="6">
    <location>
        <begin position="89"/>
        <end position="111"/>
    </location>
</feature>
<feature type="transmembrane region" description="Helical" evidence="6">
    <location>
        <begin position="63"/>
        <end position="82"/>
    </location>
</feature>
<feature type="transmembrane region" description="Helical" evidence="6">
    <location>
        <begin position="6"/>
        <end position="22"/>
    </location>
</feature>
<keyword evidence="3 6" id="KW-1133">Transmembrane helix</keyword>
<comment type="subcellular location">
    <subcellularLocation>
        <location evidence="1">Endomembrane system</location>
        <topology evidence="1">Multi-pass membrane protein</topology>
    </subcellularLocation>
    <subcellularLocation>
        <location evidence="5">Membrane</location>
        <topology evidence="5">Multi-pass membrane protein</topology>
    </subcellularLocation>
</comment>
<dbReference type="InterPro" id="IPR001516">
    <property type="entry name" value="Proton_antipo_N"/>
</dbReference>
<evidence type="ECO:0000256" key="1">
    <source>
        <dbReference type="ARBA" id="ARBA00004127"/>
    </source>
</evidence>
<dbReference type="PANTHER" id="PTHR43373">
    <property type="entry name" value="NA(+)/H(+) ANTIPORTER SUBUNIT"/>
    <property type="match status" value="1"/>
</dbReference>
<dbReference type="Pfam" id="PF00361">
    <property type="entry name" value="Proton_antipo_M"/>
    <property type="match status" value="1"/>
</dbReference>
<dbReference type="InterPro" id="IPR001750">
    <property type="entry name" value="ND/Mrp_TM"/>
</dbReference>
<protein>
    <submittedName>
        <fullName evidence="9">Oxidoreductase</fullName>
    </submittedName>
</protein>
<gene>
    <name evidence="9" type="ORF">CE91St30_16700</name>
</gene>
<feature type="transmembrane region" description="Helical" evidence="6">
    <location>
        <begin position="465"/>
        <end position="487"/>
    </location>
</feature>
<evidence type="ECO:0000256" key="4">
    <source>
        <dbReference type="ARBA" id="ARBA00023136"/>
    </source>
</evidence>
<sequence>MGMLGFLILFPLVVAAVLLVVRNNQARKVIVSVSALVIGLASVLLAGTYLGAGGVYFEYASPVIDYVCTGISILIAVVILAYGIKYRNVLASVLAIIQVVGTLVLEFGFAHHVSVQYGLYLDSLSLLMALVIGIIGSGICVYAIGYMEDFQAHHADEPDRRPTFFALMFLFLAAMFGIVFSNNMMWLFAAWEITTVCSFLLIGYTKTDEAIKNAFRQIIMNILGGLGFLGALYFMVIGLGTLSFVDFIVFGIQNPAIVVLPVTCLAFAGITKAAQMPFHTWLLGAMVAPTPTSALLHSSTMVKAGVFLLVKLAPIFYAGTASFSGNFMTVMPSLMVVLVGGITFALCSFMAISQSNAKRVLAYSTIANLGLIVACAGVGTPEAIWAATFLVLFHAIAKSLLFLCVGTAEHHIGSRDIEDMDLMFERMPRLARFMMLGIMCMFIAPFGMLIAKWATLVSFVETGNIALIILLAFGSAATFMFWGKWLGKLSGIAAEPENDEVTVHRSEWVSISLMAVLVIACCIAIPAISWAIVEPYVYSVYGTVAAGIASDNLWIASVAVVFIVIVLFAGLGKSKARKVDVYLSGVSIDNNERTFQNSLSQETKATSRNMYLDSIFGEKLIAPVGTIMCTIVIVASFAIAAVGLPGLM</sequence>
<dbReference type="EMBL" id="AP025564">
    <property type="protein sequence ID" value="BDE96337.1"/>
    <property type="molecule type" value="Genomic_DNA"/>
</dbReference>
<feature type="transmembrane region" description="Helical" evidence="6">
    <location>
        <begin position="29"/>
        <end position="51"/>
    </location>
</feature>
<organism evidence="9 10">
    <name type="scientific">Raoultibacter timonensis</name>
    <dbReference type="NCBI Taxonomy" id="1907662"/>
    <lineage>
        <taxon>Bacteria</taxon>
        <taxon>Bacillati</taxon>
        <taxon>Actinomycetota</taxon>
        <taxon>Coriobacteriia</taxon>
        <taxon>Eggerthellales</taxon>
        <taxon>Eggerthellaceae</taxon>
        <taxon>Raoultibacter</taxon>
    </lineage>
</organism>
<dbReference type="PANTHER" id="PTHR43373:SF1">
    <property type="entry name" value="NA(+)_H(+) ANTIPORTER SUBUNIT A"/>
    <property type="match status" value="1"/>
</dbReference>
<dbReference type="InterPro" id="IPR050616">
    <property type="entry name" value="CPA3_Na-H_Antiporter_A"/>
</dbReference>
<feature type="transmembrane region" description="Helical" evidence="6">
    <location>
        <begin position="186"/>
        <end position="205"/>
    </location>
</feature>
<feature type="transmembrane region" description="Helical" evidence="6">
    <location>
        <begin position="385"/>
        <end position="409"/>
    </location>
</feature>
<keyword evidence="2 5" id="KW-0812">Transmembrane</keyword>
<feature type="transmembrane region" description="Helical" evidence="6">
    <location>
        <begin position="508"/>
        <end position="533"/>
    </location>
</feature>
<feature type="transmembrane region" description="Helical" evidence="6">
    <location>
        <begin position="123"/>
        <end position="144"/>
    </location>
</feature>
<evidence type="ECO:0000256" key="3">
    <source>
        <dbReference type="ARBA" id="ARBA00022989"/>
    </source>
</evidence>
<feature type="transmembrane region" description="Helical" evidence="6">
    <location>
        <begin position="553"/>
        <end position="571"/>
    </location>
</feature>
<evidence type="ECO:0000256" key="5">
    <source>
        <dbReference type="RuleBase" id="RU000320"/>
    </source>
</evidence>
<dbReference type="Proteomes" id="UP001320544">
    <property type="component" value="Chromosome"/>
</dbReference>
<feature type="domain" description="NADH:quinone oxidoreductase/Mrp antiporter transmembrane" evidence="7">
    <location>
        <begin position="181"/>
        <end position="475"/>
    </location>
</feature>
<evidence type="ECO:0000259" key="8">
    <source>
        <dbReference type="Pfam" id="PF00662"/>
    </source>
</evidence>
<dbReference type="Pfam" id="PF00662">
    <property type="entry name" value="Proton_antipo_N"/>
    <property type="match status" value="1"/>
</dbReference>
<feature type="transmembrane region" description="Helical" evidence="6">
    <location>
        <begin position="164"/>
        <end position="180"/>
    </location>
</feature>
<feature type="transmembrane region" description="Helical" evidence="6">
    <location>
        <begin position="360"/>
        <end position="379"/>
    </location>
</feature>
<feature type="transmembrane region" description="Helical" evidence="6">
    <location>
        <begin position="620"/>
        <end position="644"/>
    </location>
</feature>
<feature type="transmembrane region" description="Helical" evidence="6">
    <location>
        <begin position="330"/>
        <end position="353"/>
    </location>
</feature>
<feature type="transmembrane region" description="Helical" evidence="6">
    <location>
        <begin position="256"/>
        <end position="274"/>
    </location>
</feature>